<dbReference type="GO" id="GO:0006829">
    <property type="term" value="P:zinc ion transport"/>
    <property type="evidence" value="ECO:0007669"/>
    <property type="project" value="UniProtKB-KW"/>
</dbReference>
<evidence type="ECO:0000256" key="1">
    <source>
        <dbReference type="ARBA" id="ARBA00022448"/>
    </source>
</evidence>
<dbReference type="Gene3D" id="3.40.50.300">
    <property type="entry name" value="P-loop containing nucleotide triphosphate hydrolases"/>
    <property type="match status" value="1"/>
</dbReference>
<dbReference type="GO" id="GO:0010043">
    <property type="term" value="P:response to zinc ion"/>
    <property type="evidence" value="ECO:0007669"/>
    <property type="project" value="TreeGrafter"/>
</dbReference>
<keyword evidence="7" id="KW-1278">Translocase</keyword>
<dbReference type="Pfam" id="PF00005">
    <property type="entry name" value="ABC_tran"/>
    <property type="match status" value="1"/>
</dbReference>
<evidence type="ECO:0000256" key="8">
    <source>
        <dbReference type="ARBA" id="ARBA00023065"/>
    </source>
</evidence>
<accession>A0A655D703</accession>
<dbReference type="GO" id="GO:0016887">
    <property type="term" value="F:ATP hydrolysis activity"/>
    <property type="evidence" value="ECO:0007669"/>
    <property type="project" value="InterPro"/>
</dbReference>
<dbReference type="SUPFAM" id="SSF52540">
    <property type="entry name" value="P-loop containing nucleoside triphosphate hydrolases"/>
    <property type="match status" value="1"/>
</dbReference>
<evidence type="ECO:0000256" key="7">
    <source>
        <dbReference type="ARBA" id="ARBA00022967"/>
    </source>
</evidence>
<evidence type="ECO:0000256" key="2">
    <source>
        <dbReference type="ARBA" id="ARBA00022475"/>
    </source>
</evidence>
<evidence type="ECO:0000313" key="11">
    <source>
        <dbReference type="EMBL" id="CNU49738.1"/>
    </source>
</evidence>
<name>A0A655D703_SALET</name>
<dbReference type="AlphaFoldDB" id="A0A655D703"/>
<keyword evidence="3" id="KW-0547">Nucleotide-binding</keyword>
<dbReference type="InterPro" id="IPR050153">
    <property type="entry name" value="Metal_Ion_Import_ABC"/>
</dbReference>
<evidence type="ECO:0000313" key="13">
    <source>
        <dbReference type="Proteomes" id="UP000041314"/>
    </source>
</evidence>
<dbReference type="NCBIfam" id="NF007090">
    <property type="entry name" value="PRK09544.1"/>
    <property type="match status" value="1"/>
</dbReference>
<keyword evidence="1" id="KW-0813">Transport</keyword>
<dbReference type="FunFam" id="3.40.50.300:FF:000392">
    <property type="entry name" value="Zinc import ATP-binding protein ZnuC"/>
    <property type="match status" value="1"/>
</dbReference>
<keyword evidence="6" id="KW-0864">Zinc transport</keyword>
<keyword evidence="4" id="KW-0862">Zinc</keyword>
<dbReference type="EC" id="3.6.3.-" evidence="11"/>
<evidence type="ECO:0000256" key="9">
    <source>
        <dbReference type="ARBA" id="ARBA00023136"/>
    </source>
</evidence>
<evidence type="ECO:0000256" key="6">
    <source>
        <dbReference type="ARBA" id="ARBA00022906"/>
    </source>
</evidence>
<sequence>MKCDIITFYHFCKPKINMTSLVSLENVSVSFGQRRVLSDVSLELSPGKILTLLGPNGAGKSTLVRVVLGLVAPDEGVIKRNGQLRIGYVPQKLYLDTTLPLTVNRFLRLRPGTQKTDILPALKRVQAGHLIDAPMQKLSGGETQRVLLARALLNRPQLLVLDEPTQGVDVNGQVALYDLIDQLRRELDCAVLMVSHDLHLVMAKTDEVLCLNHHICCSGAPEVVSMHPEFISMFGPRGAEQLGIYRHHHNHRHDLQGRIVLRRGNGHS</sequence>
<dbReference type="PANTHER" id="PTHR42734">
    <property type="entry name" value="METAL TRANSPORT SYSTEM ATP-BINDING PROTEIN TM_0124-RELATED"/>
    <property type="match status" value="1"/>
</dbReference>
<dbReference type="SMART" id="SM00382">
    <property type="entry name" value="AAA"/>
    <property type="match status" value="1"/>
</dbReference>
<dbReference type="InterPro" id="IPR003439">
    <property type="entry name" value="ABC_transporter-like_ATP-bd"/>
</dbReference>
<dbReference type="EMBL" id="CQPA01000024">
    <property type="protein sequence ID" value="CNU49738.1"/>
    <property type="molecule type" value="Genomic_DNA"/>
</dbReference>
<evidence type="ECO:0000259" key="10">
    <source>
        <dbReference type="PROSITE" id="PS50893"/>
    </source>
</evidence>
<dbReference type="InterPro" id="IPR003593">
    <property type="entry name" value="AAA+_ATPase"/>
</dbReference>
<evidence type="ECO:0000256" key="5">
    <source>
        <dbReference type="ARBA" id="ARBA00022840"/>
    </source>
</evidence>
<gene>
    <name evidence="11" type="primary">znuC</name>
    <name evidence="11" type="ORF">ERS008198_02916</name>
    <name evidence="12" type="ORF">ERS008207_04725</name>
</gene>
<keyword evidence="11" id="KW-0378">Hydrolase</keyword>
<proteinExistence type="predicted"/>
<reference evidence="13 14" key="1">
    <citation type="submission" date="2015-03" db="EMBL/GenBank/DDBJ databases">
        <authorList>
            <consortium name="Pathogen Informatics"/>
        </authorList>
    </citation>
    <scope>NUCLEOTIDE SEQUENCE [LARGE SCALE GENOMIC DNA]</scope>
    <source>
        <strain evidence="11 13">A1104</strain>
        <strain evidence="12 14">D4891</strain>
    </source>
</reference>
<dbReference type="GO" id="GO:0005524">
    <property type="term" value="F:ATP binding"/>
    <property type="evidence" value="ECO:0007669"/>
    <property type="project" value="UniProtKB-KW"/>
</dbReference>
<protein>
    <submittedName>
        <fullName evidence="11">High-affinity zinc transporter ATPase</fullName>
        <ecNumber evidence="11">3.6.3.-</ecNumber>
    </submittedName>
</protein>
<keyword evidence="5" id="KW-0067">ATP-binding</keyword>
<evidence type="ECO:0000256" key="3">
    <source>
        <dbReference type="ARBA" id="ARBA00022741"/>
    </source>
</evidence>
<dbReference type="Proteomes" id="UP000041314">
    <property type="component" value="Unassembled WGS sequence"/>
</dbReference>
<dbReference type="PROSITE" id="PS50893">
    <property type="entry name" value="ABC_TRANSPORTER_2"/>
    <property type="match status" value="1"/>
</dbReference>
<evidence type="ECO:0000313" key="12">
    <source>
        <dbReference type="EMBL" id="CNV24888.1"/>
    </source>
</evidence>
<dbReference type="PANTHER" id="PTHR42734:SF9">
    <property type="entry name" value="ZINC IMPORT ATP-BINDING PROTEIN ZNUC"/>
    <property type="match status" value="1"/>
</dbReference>
<organism evidence="11 13">
    <name type="scientific">Salmonella enterica subsp. enterica serovar Bovismorbificans</name>
    <dbReference type="NCBI Taxonomy" id="58097"/>
    <lineage>
        <taxon>Bacteria</taxon>
        <taxon>Pseudomonadati</taxon>
        <taxon>Pseudomonadota</taxon>
        <taxon>Gammaproteobacteria</taxon>
        <taxon>Enterobacterales</taxon>
        <taxon>Enterobacteriaceae</taxon>
        <taxon>Salmonella</taxon>
    </lineage>
</organism>
<keyword evidence="8" id="KW-0406">Ion transport</keyword>
<keyword evidence="9" id="KW-0472">Membrane</keyword>
<evidence type="ECO:0000256" key="4">
    <source>
        <dbReference type="ARBA" id="ARBA00022833"/>
    </source>
</evidence>
<feature type="domain" description="ABC transporter" evidence="10">
    <location>
        <begin position="22"/>
        <end position="237"/>
    </location>
</feature>
<dbReference type="EMBL" id="CQPD01000080">
    <property type="protein sequence ID" value="CNV24888.1"/>
    <property type="molecule type" value="Genomic_DNA"/>
</dbReference>
<keyword evidence="2" id="KW-1003">Cell membrane</keyword>
<dbReference type="Proteomes" id="UP000042394">
    <property type="component" value="Unassembled WGS sequence"/>
</dbReference>
<dbReference type="InterPro" id="IPR027417">
    <property type="entry name" value="P-loop_NTPase"/>
</dbReference>
<dbReference type="CDD" id="cd03235">
    <property type="entry name" value="ABC_Metallic_Cations"/>
    <property type="match status" value="1"/>
</dbReference>
<evidence type="ECO:0000313" key="14">
    <source>
        <dbReference type="Proteomes" id="UP000042394"/>
    </source>
</evidence>